<dbReference type="Proteomes" id="UP000030012">
    <property type="component" value="Unassembled WGS sequence"/>
</dbReference>
<name>A0A0A0I6K6_CLONO</name>
<dbReference type="AlphaFoldDB" id="A0A0A0I6K6"/>
<evidence type="ECO:0008006" key="3">
    <source>
        <dbReference type="Google" id="ProtNLM"/>
    </source>
</evidence>
<protein>
    <recommendedName>
        <fullName evidence="3">DUF1836 domain-containing protein</fullName>
    </recommendedName>
</protein>
<proteinExistence type="predicted"/>
<dbReference type="InterPro" id="IPR014975">
    <property type="entry name" value="DUF1836"/>
</dbReference>
<reference evidence="1 2" key="1">
    <citation type="submission" date="2014-01" db="EMBL/GenBank/DDBJ databases">
        <title>Plasmidome dynamics in the species complex Clostridium novyi sensu lato converts strains of independent lineages into distinctly different pathogens.</title>
        <authorList>
            <person name="Skarin H."/>
            <person name="Segerman B."/>
        </authorList>
    </citation>
    <scope>NUCLEOTIDE SEQUENCE [LARGE SCALE GENOMIC DNA]</scope>
    <source>
        <strain evidence="1 2">4552</strain>
    </source>
</reference>
<dbReference type="EMBL" id="JENJ01000021">
    <property type="protein sequence ID" value="KGM96492.1"/>
    <property type="molecule type" value="Genomic_DNA"/>
</dbReference>
<comment type="caution">
    <text evidence="1">The sequence shown here is derived from an EMBL/GenBank/DDBJ whole genome shotgun (WGS) entry which is preliminary data.</text>
</comment>
<dbReference type="Pfam" id="PF08876">
    <property type="entry name" value="DUF1836"/>
    <property type="match status" value="1"/>
</dbReference>
<accession>A0A0A0I6K6</accession>
<organism evidence="1 2">
    <name type="scientific">Clostridium novyi A str. 4552</name>
    <dbReference type="NCBI Taxonomy" id="1444289"/>
    <lineage>
        <taxon>Bacteria</taxon>
        <taxon>Bacillati</taxon>
        <taxon>Bacillota</taxon>
        <taxon>Clostridia</taxon>
        <taxon>Eubacteriales</taxon>
        <taxon>Clostridiaceae</taxon>
        <taxon>Clostridium</taxon>
    </lineage>
</organism>
<sequence length="198" mass="23396">MKNSQEVLENISKFAKEISKNSLVTYEDLPQYSLFLSQVIDYLNDRFEEEKYTNNIVQNYIKNEVISKPEDGKKRGYTKLHLTQLVLLSYMRPILTTDEIKKVFALAFNEINDRSDDIISWEKAYKIFDKIQNDSFDNFLNVDFFNEDKLREFIGYDELKEEDEERILVFLIVMSLIAKASAIKKIAKKIVDEYGEKK</sequence>
<dbReference type="OrthoDB" id="1924246at2"/>
<gene>
    <name evidence="1" type="ORF">Z968_06190</name>
</gene>
<dbReference type="PANTHER" id="PTHR40056">
    <property type="entry name" value="HYPOTHETICAL CYTOSOLIC PROTEIN"/>
    <property type="match status" value="1"/>
</dbReference>
<evidence type="ECO:0000313" key="1">
    <source>
        <dbReference type="EMBL" id="KGM96492.1"/>
    </source>
</evidence>
<dbReference type="PANTHER" id="PTHR40056:SF1">
    <property type="entry name" value="DUF1836 DOMAIN-CONTAINING PROTEIN"/>
    <property type="match status" value="1"/>
</dbReference>
<evidence type="ECO:0000313" key="2">
    <source>
        <dbReference type="Proteomes" id="UP000030012"/>
    </source>
</evidence>
<dbReference type="RefSeq" id="WP_039254699.1">
    <property type="nucleotide sequence ID" value="NZ_JENJ01000021.1"/>
</dbReference>